<dbReference type="SUPFAM" id="SSF55729">
    <property type="entry name" value="Acyl-CoA N-acyltransferases (Nat)"/>
    <property type="match status" value="1"/>
</dbReference>
<evidence type="ECO:0000313" key="3">
    <source>
        <dbReference type="Proteomes" id="UP000011666"/>
    </source>
</evidence>
<dbReference type="eggNOG" id="COG0456">
    <property type="taxonomic scope" value="Bacteria"/>
</dbReference>
<keyword evidence="3" id="KW-1185">Reference proteome</keyword>
<evidence type="ECO:0000259" key="1">
    <source>
        <dbReference type="PROSITE" id="PS51186"/>
    </source>
</evidence>
<dbReference type="Proteomes" id="UP000011666">
    <property type="component" value="Unassembled WGS sequence"/>
</dbReference>
<gene>
    <name evidence="2" type="ORF">GS4_19_00630</name>
</gene>
<sequence>MTEDRTTDGQTLPVTVTVVTDPALAPTIAEVAAITFPLACPPNSDPANVSAFIEANLRSPNFVRHIDNPTSDVLVARRGDGPVIGYALVHHGEPADDDVRTAVTERPVSEVSKMYVLPDHHAYGRADPPSHALMSGALDAARGHGSVLAWLGVNEENERAQRFYVKMGFVRAGTKTFSLNGSIEHDLILVHRLTH</sequence>
<feature type="domain" description="N-acetyltransferase" evidence="1">
    <location>
        <begin position="14"/>
        <end position="194"/>
    </location>
</feature>
<protein>
    <recommendedName>
        <fullName evidence="1">N-acetyltransferase domain-containing protein</fullName>
    </recommendedName>
</protein>
<dbReference type="GO" id="GO:0016747">
    <property type="term" value="F:acyltransferase activity, transferring groups other than amino-acyl groups"/>
    <property type="evidence" value="ECO:0007669"/>
    <property type="project" value="InterPro"/>
</dbReference>
<dbReference type="AlphaFoldDB" id="M0QK16"/>
<dbReference type="EMBL" id="BANX01000019">
    <property type="protein sequence ID" value="GAC68873.1"/>
    <property type="molecule type" value="Genomic_DNA"/>
</dbReference>
<dbReference type="Pfam" id="PF00583">
    <property type="entry name" value="Acetyltransf_1"/>
    <property type="match status" value="1"/>
</dbReference>
<reference evidence="2 3" key="1">
    <citation type="submission" date="2013-01" db="EMBL/GenBank/DDBJ databases">
        <title>Whole genome shotgun sequence of Gordonia soli NBRC 108243.</title>
        <authorList>
            <person name="Isaki-Nakamura S."/>
            <person name="Hosoyama A."/>
            <person name="Tsuchikane K."/>
            <person name="Ando Y."/>
            <person name="Baba S."/>
            <person name="Ohji S."/>
            <person name="Hamada M."/>
            <person name="Tamura T."/>
            <person name="Yamazoe A."/>
            <person name="Yamazaki S."/>
            <person name="Fujita N."/>
        </authorList>
    </citation>
    <scope>NUCLEOTIDE SEQUENCE [LARGE SCALE GENOMIC DNA]</scope>
    <source>
        <strain evidence="2 3">NBRC 108243</strain>
    </source>
</reference>
<dbReference type="InterPro" id="IPR000182">
    <property type="entry name" value="GNAT_dom"/>
</dbReference>
<accession>M0QK16</accession>
<name>M0QK16_9ACTN</name>
<dbReference type="RefSeq" id="WP_007621383.1">
    <property type="nucleotide sequence ID" value="NZ_BANX01000019.1"/>
</dbReference>
<organism evidence="2 3">
    <name type="scientific">Gordonia soli NBRC 108243</name>
    <dbReference type="NCBI Taxonomy" id="1223545"/>
    <lineage>
        <taxon>Bacteria</taxon>
        <taxon>Bacillati</taxon>
        <taxon>Actinomycetota</taxon>
        <taxon>Actinomycetes</taxon>
        <taxon>Mycobacteriales</taxon>
        <taxon>Gordoniaceae</taxon>
        <taxon>Gordonia</taxon>
    </lineage>
</organism>
<dbReference type="PROSITE" id="PS51186">
    <property type="entry name" value="GNAT"/>
    <property type="match status" value="1"/>
</dbReference>
<dbReference type="STRING" id="1223545.GS4_19_00630"/>
<dbReference type="InterPro" id="IPR016181">
    <property type="entry name" value="Acyl_CoA_acyltransferase"/>
</dbReference>
<evidence type="ECO:0000313" key="2">
    <source>
        <dbReference type="EMBL" id="GAC68873.1"/>
    </source>
</evidence>
<proteinExistence type="predicted"/>
<dbReference type="Gene3D" id="3.40.630.30">
    <property type="match status" value="1"/>
</dbReference>
<comment type="caution">
    <text evidence="2">The sequence shown here is derived from an EMBL/GenBank/DDBJ whole genome shotgun (WGS) entry which is preliminary data.</text>
</comment>